<dbReference type="InterPro" id="IPR013519">
    <property type="entry name" value="Int_alpha_beta-p"/>
</dbReference>
<keyword evidence="9 16" id="KW-1133">Transmembrane helix</keyword>
<dbReference type="PROSITE" id="PS50234">
    <property type="entry name" value="VWFA"/>
    <property type="match status" value="1"/>
</dbReference>
<dbReference type="AlphaFoldDB" id="A0A3B4DKS9"/>
<dbReference type="InterPro" id="IPR032695">
    <property type="entry name" value="Integrin_dom_sf"/>
</dbReference>
<dbReference type="PROSITE" id="PS00242">
    <property type="entry name" value="INTEGRIN_ALPHA"/>
    <property type="match status" value="1"/>
</dbReference>
<keyword evidence="4" id="KW-0479">Metal-binding</keyword>
<evidence type="ECO:0000256" key="9">
    <source>
        <dbReference type="ARBA" id="ARBA00022989"/>
    </source>
</evidence>
<evidence type="ECO:0000256" key="15">
    <source>
        <dbReference type="PROSITE-ProRule" id="PRU00803"/>
    </source>
</evidence>
<keyword evidence="14" id="KW-0325">Glycoprotein</keyword>
<comment type="similarity">
    <text evidence="2 16">Belongs to the integrin alpha chain family.</text>
</comment>
<keyword evidence="12" id="KW-1015">Disulfide bond</keyword>
<evidence type="ECO:0000256" key="13">
    <source>
        <dbReference type="ARBA" id="ARBA00023170"/>
    </source>
</evidence>
<keyword evidence="5 16" id="KW-0732">Signal</keyword>
<reference evidence="18 19" key="1">
    <citation type="submission" date="2020-10" db="EMBL/GenBank/DDBJ databases">
        <title>Pygocentrus nattereri (red-bellied piranha) genome, fPygNat1, primary haplotype.</title>
        <authorList>
            <person name="Myers G."/>
            <person name="Meyer A."/>
            <person name="Karagic N."/>
            <person name="Pippel M."/>
            <person name="Winkler S."/>
            <person name="Tracey A."/>
            <person name="Wood J."/>
            <person name="Formenti G."/>
            <person name="Howe K."/>
            <person name="Fedrigo O."/>
            <person name="Jarvis E.D."/>
        </authorList>
    </citation>
    <scope>NUCLEOTIDE SEQUENCE [LARGE SCALE GENOMIC DNA]</scope>
</reference>
<sequence>MEYYTILLLWSCFLLPGSWDCFSIDTKNPQIIQGPKEAQFGYTVQQHEALGEKWLLVGAPFEKSGENQTGDVYRCPLASRTDTNCSRLNLGEISLKNVLERKDKMSLGMSLASNPKDNSFVACGPLWSYECGSSLYSTGICSRVDSSFNFTRSIAPAFQRCETYMDIVIVLDGSNSIYPWFEVQYFLINILQKFAIGPGQIQVGVVQYGERVVHEFYLDDFHSVNEVVTAAYNIIQRGGEETRTALGINVARSQAFKRGGRPDARKVMIVITDGESHDSPDLQEAVEKSERDNITLYGIAVLGYYNRRGINPEAFLREIKSIATDPEEHFFNVTDESALKDIVDALGEKIFSLEGTDQSGTAFGLQMSQAGFSSHIVEDGILVGAVGAYDWNGAVLKETQNGKVIPPKSSYLREFPEELKNHGAYLGYIVSSVVSAYYGQLYVAGAPRFNHTGKVIIFTLTNSGNLTILHSLTGQQIGSYYGSELTPLDQDNDGLTDLLLVAAPMYFSKGWERGRVYIYRLNQQGQFVLEGLLEASDEAQNSRFGSAMSSLPDLNGDGYRDLVVGAPLEDDHRGAIYLFYSQQNGFHPKYKQRIAAVDISSGLQFFGRSVHGVMDINGDDLIDLSVGALGAAVLLWSRSVVRVHISVDFQPSKINVFNKDCVRGGKEVTCMAANVCVAVTAQTPVTKTQGVALKLNWGFDERRYMPRAVLDAAEGQPSSNISVLPETQQCEHVYFHVHETVDYTRPIVFTVEVRLQDPDNGPVLDDGWPTTLRSELPFWNGCDEDDKCVPNLILQSNTDLLDRRQFCAWREHAAWPLCVQQGEKRSGERIVEASRRRMLVEIRLENDGENAYSTRLHISHSANLQFSSLMVKTPSDLAVECQTADRLILQRSCNISGPFMRSQTQAIFRLELEFSRSVFLDHIQVLLKVSSNGEEMTPEDNINDIYHPLRHEADLLFTRDSNPPRFEIKSEPPQAYPGVIGPTFNLSHQIQNLGLFPVSHLLFTLEVFAVTKNNNQLLYISSINVDQSAGSHCNAPRVTAAGLPSEEDLTHIPQLNSSTGLALSAQCRLSLLPQQEISVTVTGWLNLHALLTINFKALELVMTAAIELSTNSPLFLHEERPKRHIILEIRKDEDYRIPFWIIIGSTLGGLQLLALLVLALWKLGFFHRQRRHKEGQVANEKTREDR</sequence>
<organism evidence="18 19">
    <name type="scientific">Pygocentrus nattereri</name>
    <name type="common">Red-bellied piranha</name>
    <dbReference type="NCBI Taxonomy" id="42514"/>
    <lineage>
        <taxon>Eukaryota</taxon>
        <taxon>Metazoa</taxon>
        <taxon>Chordata</taxon>
        <taxon>Craniata</taxon>
        <taxon>Vertebrata</taxon>
        <taxon>Euteleostomi</taxon>
        <taxon>Actinopterygii</taxon>
        <taxon>Neopterygii</taxon>
        <taxon>Teleostei</taxon>
        <taxon>Ostariophysi</taxon>
        <taxon>Characiformes</taxon>
        <taxon>Characoidei</taxon>
        <taxon>Pygocentrus</taxon>
    </lineage>
</organism>
<dbReference type="SMART" id="SM00327">
    <property type="entry name" value="VWA"/>
    <property type="match status" value="1"/>
</dbReference>
<dbReference type="GO" id="GO:0046872">
    <property type="term" value="F:metal ion binding"/>
    <property type="evidence" value="ECO:0007669"/>
    <property type="project" value="UniProtKB-KW"/>
</dbReference>
<evidence type="ECO:0000256" key="3">
    <source>
        <dbReference type="ARBA" id="ARBA00022692"/>
    </source>
</evidence>
<dbReference type="Gene3D" id="2.60.40.1510">
    <property type="entry name" value="ntegrin, alpha v. Chain A, domain 3"/>
    <property type="match status" value="1"/>
</dbReference>
<dbReference type="RefSeq" id="XP_017540092.1">
    <property type="nucleotide sequence ID" value="XM_017684603.1"/>
</dbReference>
<dbReference type="InterPro" id="IPR013649">
    <property type="entry name" value="Integrin_alpha_Ig-like_1"/>
</dbReference>
<evidence type="ECO:0000256" key="8">
    <source>
        <dbReference type="ARBA" id="ARBA00022889"/>
    </source>
</evidence>
<dbReference type="Pfam" id="PF00092">
    <property type="entry name" value="VWA"/>
    <property type="match status" value="1"/>
</dbReference>
<dbReference type="Gene3D" id="2.60.40.1460">
    <property type="entry name" value="Integrin domains. Chain A, domain 2"/>
    <property type="match status" value="1"/>
</dbReference>
<evidence type="ECO:0000256" key="11">
    <source>
        <dbReference type="ARBA" id="ARBA00023136"/>
    </source>
</evidence>
<dbReference type="InterPro" id="IPR048285">
    <property type="entry name" value="Integrin_alpha_Ig-like_2"/>
</dbReference>
<evidence type="ECO:0000313" key="18">
    <source>
        <dbReference type="Ensembl" id="ENSPNAP00000023726.1"/>
    </source>
</evidence>
<keyword evidence="6" id="KW-0677">Repeat</keyword>
<keyword evidence="8 16" id="KW-0130">Cell adhesion</keyword>
<dbReference type="Gene3D" id="3.40.50.410">
    <property type="entry name" value="von Willebrand factor, type A domain"/>
    <property type="match status" value="1"/>
</dbReference>
<dbReference type="Gene3D" id="2.60.40.1530">
    <property type="entry name" value="ntegrin, alpha v. Chain A, domain 4"/>
    <property type="match status" value="1"/>
</dbReference>
<feature type="signal peptide" evidence="16">
    <location>
        <begin position="1"/>
        <end position="21"/>
    </location>
</feature>
<dbReference type="PRINTS" id="PR01185">
    <property type="entry name" value="INTEGRINA"/>
</dbReference>
<dbReference type="OrthoDB" id="5317514at2759"/>
<feature type="repeat" description="FG-GAP" evidence="15">
    <location>
        <begin position="23"/>
        <end position="84"/>
    </location>
</feature>
<evidence type="ECO:0000256" key="16">
    <source>
        <dbReference type="RuleBase" id="RU003762"/>
    </source>
</evidence>
<dbReference type="GO" id="GO:0007229">
    <property type="term" value="P:integrin-mediated signaling pathway"/>
    <property type="evidence" value="ECO:0007669"/>
    <property type="project" value="UniProtKB-KW"/>
</dbReference>
<keyword evidence="19" id="KW-1185">Reference proteome</keyword>
<dbReference type="InterPro" id="IPR018184">
    <property type="entry name" value="Integrin_alpha_C_CS"/>
</dbReference>
<name>A0A3B4DKS9_PYGNA</name>
<feature type="transmembrane region" description="Helical" evidence="16">
    <location>
        <begin position="1137"/>
        <end position="1161"/>
    </location>
</feature>
<dbReference type="CTD" id="567175"/>
<feature type="domain" description="VWFA" evidence="17">
    <location>
        <begin position="166"/>
        <end position="346"/>
    </location>
</feature>
<dbReference type="FunFam" id="1.20.5.930:FF:000005">
    <property type="entry name" value="Integrin, alpha 10"/>
    <property type="match status" value="1"/>
</dbReference>
<dbReference type="GO" id="GO:0007160">
    <property type="term" value="P:cell-matrix adhesion"/>
    <property type="evidence" value="ECO:0007669"/>
    <property type="project" value="TreeGrafter"/>
</dbReference>
<evidence type="ECO:0000313" key="19">
    <source>
        <dbReference type="Proteomes" id="UP001501920"/>
    </source>
</evidence>
<dbReference type="Pfam" id="PF01839">
    <property type="entry name" value="FG-GAP"/>
    <property type="match status" value="1"/>
</dbReference>
<dbReference type="GO" id="GO:0008305">
    <property type="term" value="C:integrin complex"/>
    <property type="evidence" value="ECO:0007669"/>
    <property type="project" value="InterPro"/>
</dbReference>
<dbReference type="Proteomes" id="UP001501920">
    <property type="component" value="Chromosome 11"/>
</dbReference>
<dbReference type="InterPro" id="IPR036465">
    <property type="entry name" value="vWFA_dom_sf"/>
</dbReference>
<evidence type="ECO:0000256" key="10">
    <source>
        <dbReference type="ARBA" id="ARBA00023037"/>
    </source>
</evidence>
<dbReference type="InterPro" id="IPR000413">
    <property type="entry name" value="Integrin_alpha"/>
</dbReference>
<dbReference type="FunFam" id="3.40.50.410:FF:000012">
    <property type="entry name" value="Integrin, alpha 10"/>
    <property type="match status" value="1"/>
</dbReference>
<evidence type="ECO:0000256" key="12">
    <source>
        <dbReference type="ARBA" id="ARBA00023157"/>
    </source>
</evidence>
<reference evidence="18" key="2">
    <citation type="submission" date="2025-08" db="UniProtKB">
        <authorList>
            <consortium name="Ensembl"/>
        </authorList>
    </citation>
    <scope>IDENTIFICATION</scope>
</reference>
<evidence type="ECO:0000256" key="7">
    <source>
        <dbReference type="ARBA" id="ARBA00022837"/>
    </source>
</evidence>
<dbReference type="STRING" id="42514.ENSPNAP00000023726"/>
<dbReference type="InterPro" id="IPR002035">
    <property type="entry name" value="VWF_A"/>
</dbReference>
<dbReference type="GO" id="GO:0005178">
    <property type="term" value="F:integrin binding"/>
    <property type="evidence" value="ECO:0007669"/>
    <property type="project" value="TreeGrafter"/>
</dbReference>
<protein>
    <recommendedName>
        <fullName evidence="17">VWFA domain-containing protein</fullName>
    </recommendedName>
</protein>
<reference evidence="18" key="3">
    <citation type="submission" date="2025-09" db="UniProtKB">
        <authorList>
            <consortium name="Ensembl"/>
        </authorList>
    </citation>
    <scope>IDENTIFICATION</scope>
</reference>
<evidence type="ECO:0000256" key="4">
    <source>
        <dbReference type="ARBA" id="ARBA00022723"/>
    </source>
</evidence>
<evidence type="ECO:0000256" key="2">
    <source>
        <dbReference type="ARBA" id="ARBA00008054"/>
    </source>
</evidence>
<dbReference type="SMART" id="SM00191">
    <property type="entry name" value="Int_alpha"/>
    <property type="match status" value="5"/>
</dbReference>
<feature type="chain" id="PRO_5017101907" description="VWFA domain-containing protein" evidence="16">
    <location>
        <begin position="22"/>
        <end position="1186"/>
    </location>
</feature>
<dbReference type="GO" id="GO:0098609">
    <property type="term" value="P:cell-cell adhesion"/>
    <property type="evidence" value="ECO:0007669"/>
    <property type="project" value="TreeGrafter"/>
</dbReference>
<dbReference type="Ensembl" id="ENSPNAT00000011921.2">
    <property type="protein sequence ID" value="ENSPNAP00000023726.1"/>
    <property type="gene ID" value="ENSPNAG00000000840.2"/>
</dbReference>
<feature type="repeat" description="FG-GAP" evidence="15">
    <location>
        <begin position="355"/>
        <end position="407"/>
    </location>
</feature>
<dbReference type="Gene3D" id="2.130.10.130">
    <property type="entry name" value="Integrin alpha, N-terminal"/>
    <property type="match status" value="2"/>
</dbReference>
<dbReference type="Pfam" id="PF08441">
    <property type="entry name" value="Integrin_A_Ig_1"/>
    <property type="match status" value="1"/>
</dbReference>
<dbReference type="PANTHER" id="PTHR23220:SF21">
    <property type="entry name" value="INTEGRIN ALPHA-11"/>
    <property type="match status" value="1"/>
</dbReference>
<proteinExistence type="inferred from homology"/>
<dbReference type="PANTHER" id="PTHR23220">
    <property type="entry name" value="INTEGRIN ALPHA"/>
    <property type="match status" value="1"/>
</dbReference>
<dbReference type="GO" id="GO:0009897">
    <property type="term" value="C:external side of plasma membrane"/>
    <property type="evidence" value="ECO:0007669"/>
    <property type="project" value="TreeGrafter"/>
</dbReference>
<evidence type="ECO:0000259" key="17">
    <source>
        <dbReference type="PROSITE" id="PS50234"/>
    </source>
</evidence>
<keyword evidence="10 16" id="KW-0401">Integrin</keyword>
<dbReference type="PROSITE" id="PS51470">
    <property type="entry name" value="FG_GAP"/>
    <property type="match status" value="5"/>
</dbReference>
<dbReference type="GeneID" id="108412538"/>
<evidence type="ECO:0000256" key="1">
    <source>
        <dbReference type="ARBA" id="ARBA00004479"/>
    </source>
</evidence>
<dbReference type="GeneTree" id="ENSGT00940000155465"/>
<dbReference type="Gene3D" id="1.20.5.930">
    <property type="entry name" value="Bicelle-embedded integrin alpha(iib) transmembrane segment"/>
    <property type="match status" value="1"/>
</dbReference>
<feature type="repeat" description="FG-GAP" evidence="15">
    <location>
        <begin position="592"/>
        <end position="652"/>
    </location>
</feature>
<evidence type="ECO:0000256" key="14">
    <source>
        <dbReference type="ARBA" id="ARBA00023180"/>
    </source>
</evidence>
<evidence type="ECO:0000256" key="6">
    <source>
        <dbReference type="ARBA" id="ARBA00022737"/>
    </source>
</evidence>
<dbReference type="InterPro" id="IPR028994">
    <property type="entry name" value="Integrin_alpha_N"/>
</dbReference>
<accession>A0A3B4DKS9</accession>
<feature type="repeat" description="FG-GAP" evidence="15">
    <location>
        <begin position="467"/>
        <end position="528"/>
    </location>
</feature>
<feature type="repeat" description="FG-GAP" evidence="15">
    <location>
        <begin position="530"/>
        <end position="588"/>
    </location>
</feature>
<keyword evidence="11 16" id="KW-0472">Membrane</keyword>
<keyword evidence="13 16" id="KW-0675">Receptor</keyword>
<dbReference type="FunFam" id="2.130.10.130:FF:000004">
    <property type="entry name" value="Integrin subunit alpha 10"/>
    <property type="match status" value="1"/>
</dbReference>
<dbReference type="InterPro" id="IPR013517">
    <property type="entry name" value="FG-GAP"/>
</dbReference>
<dbReference type="SUPFAM" id="SSF53300">
    <property type="entry name" value="vWA-like"/>
    <property type="match status" value="1"/>
</dbReference>
<comment type="subcellular location">
    <subcellularLocation>
        <location evidence="1 16">Membrane</location>
        <topology evidence="1 16">Single-pass type I membrane protein</topology>
    </subcellularLocation>
</comment>
<dbReference type="SUPFAM" id="SSF69179">
    <property type="entry name" value="Integrin domains"/>
    <property type="match status" value="3"/>
</dbReference>
<dbReference type="SUPFAM" id="SSF69318">
    <property type="entry name" value="Integrin alpha N-terminal domain"/>
    <property type="match status" value="1"/>
</dbReference>
<dbReference type="PRINTS" id="PR00453">
    <property type="entry name" value="VWFADOMAIN"/>
</dbReference>
<evidence type="ECO:0000256" key="5">
    <source>
        <dbReference type="ARBA" id="ARBA00022729"/>
    </source>
</evidence>
<keyword evidence="3 16" id="KW-0812">Transmembrane</keyword>
<dbReference type="Pfam" id="PF20805">
    <property type="entry name" value="Integrin_A_Ig_2"/>
    <property type="match status" value="1"/>
</dbReference>
<keyword evidence="7" id="KW-0106">Calcium</keyword>
<dbReference type="CDD" id="cd01469">
    <property type="entry name" value="vWA_integrins_alpha_subunit"/>
    <property type="match status" value="1"/>
</dbReference>
<dbReference type="GO" id="GO:0033627">
    <property type="term" value="P:cell adhesion mediated by integrin"/>
    <property type="evidence" value="ECO:0007669"/>
    <property type="project" value="TreeGrafter"/>
</dbReference>